<evidence type="ECO:0000256" key="17">
    <source>
        <dbReference type="PROSITE-ProRule" id="PRU00191"/>
    </source>
</evidence>
<comment type="caution">
    <text evidence="26">The sequence shown here is derived from an EMBL/GenBank/DDBJ whole genome shotgun (WGS) entry which is preliminary data.</text>
</comment>
<keyword evidence="10 15" id="KW-0067">ATP-binding</keyword>
<dbReference type="InterPro" id="IPR001452">
    <property type="entry name" value="SH3_domain"/>
</dbReference>
<dbReference type="AlphaFoldDB" id="A0A2T7PM11"/>
<evidence type="ECO:0000256" key="13">
    <source>
        <dbReference type="ARBA" id="ARBA00051245"/>
    </source>
</evidence>
<dbReference type="InterPro" id="IPR000980">
    <property type="entry name" value="SH2"/>
</dbReference>
<accession>A0A2T7PM11</accession>
<dbReference type="InterPro" id="IPR001849">
    <property type="entry name" value="PH_domain"/>
</dbReference>
<organism evidence="26 27">
    <name type="scientific">Pomacea canaliculata</name>
    <name type="common">Golden apple snail</name>
    <dbReference type="NCBI Taxonomy" id="400727"/>
    <lineage>
        <taxon>Eukaryota</taxon>
        <taxon>Metazoa</taxon>
        <taxon>Spiralia</taxon>
        <taxon>Lophotrochozoa</taxon>
        <taxon>Mollusca</taxon>
        <taxon>Gastropoda</taxon>
        <taxon>Caenogastropoda</taxon>
        <taxon>Architaenioglossa</taxon>
        <taxon>Ampullarioidea</taxon>
        <taxon>Ampullariidae</taxon>
        <taxon>Pomacea</taxon>
    </lineage>
</organism>
<dbReference type="InterPro" id="IPR050198">
    <property type="entry name" value="Non-receptor_tyrosine_kinases"/>
</dbReference>
<dbReference type="GO" id="GO:0004715">
    <property type="term" value="F:non-membrane spanning protein tyrosine kinase activity"/>
    <property type="evidence" value="ECO:0007669"/>
    <property type="project" value="UniProtKB-EC"/>
</dbReference>
<comment type="catalytic activity">
    <reaction evidence="13 21">
        <text>L-tyrosyl-[protein] + ATP = O-phospho-L-tyrosyl-[protein] + ADP + H(+)</text>
        <dbReference type="Rhea" id="RHEA:10596"/>
        <dbReference type="Rhea" id="RHEA-COMP:10136"/>
        <dbReference type="Rhea" id="RHEA-COMP:20101"/>
        <dbReference type="ChEBI" id="CHEBI:15378"/>
        <dbReference type="ChEBI" id="CHEBI:30616"/>
        <dbReference type="ChEBI" id="CHEBI:46858"/>
        <dbReference type="ChEBI" id="CHEBI:61978"/>
        <dbReference type="ChEBI" id="CHEBI:456216"/>
        <dbReference type="EC" id="2.7.10.2"/>
    </reaction>
</comment>
<keyword evidence="12 21" id="KW-0829">Tyrosine-protein kinase</keyword>
<dbReference type="SMART" id="SM00219">
    <property type="entry name" value="TyrKc"/>
    <property type="match status" value="1"/>
</dbReference>
<dbReference type="CDD" id="cd01238">
    <property type="entry name" value="PH_Btk"/>
    <property type="match status" value="1"/>
</dbReference>
<feature type="domain" description="PH" evidence="24">
    <location>
        <begin position="5"/>
        <end position="114"/>
    </location>
</feature>
<dbReference type="Proteomes" id="UP000245119">
    <property type="component" value="Linkage Group LG3"/>
</dbReference>
<keyword evidence="7 19" id="KW-0863">Zinc-finger</keyword>
<evidence type="ECO:0000256" key="8">
    <source>
        <dbReference type="ARBA" id="ARBA00022777"/>
    </source>
</evidence>
<dbReference type="SMART" id="SM00326">
    <property type="entry name" value="SH3"/>
    <property type="match status" value="1"/>
</dbReference>
<evidence type="ECO:0000256" key="21">
    <source>
        <dbReference type="RuleBase" id="RU362096"/>
    </source>
</evidence>
<evidence type="ECO:0000256" key="16">
    <source>
        <dbReference type="PIRSR" id="PIRSR000615-3"/>
    </source>
</evidence>
<dbReference type="PROSITE" id="PS51113">
    <property type="entry name" value="ZF_BTK"/>
    <property type="match status" value="1"/>
</dbReference>
<dbReference type="InterPro" id="IPR036028">
    <property type="entry name" value="SH3-like_dom_sf"/>
</dbReference>
<dbReference type="InterPro" id="IPR000719">
    <property type="entry name" value="Prot_kinase_dom"/>
</dbReference>
<proteinExistence type="inferred from homology"/>
<feature type="binding site" evidence="16">
    <location>
        <position position="500"/>
    </location>
    <ligand>
        <name>Mg(2+)</name>
        <dbReference type="ChEBI" id="CHEBI:18420"/>
    </ligand>
</feature>
<comment type="cofactor">
    <cofactor evidence="1">
        <name>Zn(2+)</name>
        <dbReference type="ChEBI" id="CHEBI:29105"/>
    </cofactor>
</comment>
<dbReference type="PRINTS" id="PR00401">
    <property type="entry name" value="SH2DOMAIN"/>
</dbReference>
<dbReference type="Gene3D" id="3.30.505.10">
    <property type="entry name" value="SH2 domain"/>
    <property type="match status" value="1"/>
</dbReference>
<dbReference type="PROSITE" id="PS50003">
    <property type="entry name" value="PH_DOMAIN"/>
    <property type="match status" value="1"/>
</dbReference>
<feature type="binding site" evidence="20">
    <location>
        <position position="402"/>
    </location>
    <ligand>
        <name>ATP</name>
        <dbReference type="ChEBI" id="CHEBI:30616"/>
    </ligand>
</feature>
<evidence type="ECO:0000256" key="6">
    <source>
        <dbReference type="ARBA" id="ARBA00022741"/>
    </source>
</evidence>
<feature type="active site" description="Proton acceptor" evidence="14">
    <location>
        <position position="495"/>
    </location>
</feature>
<dbReference type="PROSITE" id="PS50002">
    <property type="entry name" value="SH3"/>
    <property type="match status" value="1"/>
</dbReference>
<dbReference type="Gene3D" id="2.30.29.30">
    <property type="entry name" value="Pleckstrin-homology domain (PH domain)/Phosphotyrosine-binding domain (PTB)"/>
    <property type="match status" value="1"/>
</dbReference>
<dbReference type="EC" id="2.7.10.2" evidence="21"/>
<keyword evidence="4 21" id="KW-0808">Transferase</keyword>
<keyword evidence="3" id="KW-0597">Phosphoprotein</keyword>
<dbReference type="PROSITE" id="PS50011">
    <property type="entry name" value="PROTEIN_KINASE_DOM"/>
    <property type="match status" value="1"/>
</dbReference>
<comment type="similarity">
    <text evidence="21">Belongs to the protein kinase superfamily. Tyr protein kinase family.</text>
</comment>
<dbReference type="PROSITE" id="PS50001">
    <property type="entry name" value="SH2"/>
    <property type="match status" value="1"/>
</dbReference>
<dbReference type="Gene3D" id="1.10.510.10">
    <property type="entry name" value="Transferase(Phosphotransferase) domain 1"/>
    <property type="match status" value="1"/>
</dbReference>
<evidence type="ECO:0000256" key="18">
    <source>
        <dbReference type="PROSITE-ProRule" id="PRU00192"/>
    </source>
</evidence>
<keyword evidence="2 18" id="KW-0728">SH3 domain</keyword>
<evidence type="ECO:0000256" key="19">
    <source>
        <dbReference type="PROSITE-ProRule" id="PRU00432"/>
    </source>
</evidence>
<name>A0A2T7PM11_POMCA</name>
<dbReference type="Pfam" id="PF00169">
    <property type="entry name" value="PH"/>
    <property type="match status" value="1"/>
</dbReference>
<evidence type="ECO:0000256" key="2">
    <source>
        <dbReference type="ARBA" id="ARBA00022443"/>
    </source>
</evidence>
<dbReference type="PRINTS" id="PR00452">
    <property type="entry name" value="SH3DOMAIN"/>
</dbReference>
<protein>
    <recommendedName>
        <fullName evidence="21">Tyrosine-protein kinase</fullName>
        <ecNumber evidence="21">2.7.10.2</ecNumber>
    </recommendedName>
</protein>
<dbReference type="GO" id="GO:0005524">
    <property type="term" value="F:ATP binding"/>
    <property type="evidence" value="ECO:0007669"/>
    <property type="project" value="UniProtKB-UniRule"/>
</dbReference>
<dbReference type="GO" id="GO:0035556">
    <property type="term" value="P:intracellular signal transduction"/>
    <property type="evidence" value="ECO:0007669"/>
    <property type="project" value="InterPro"/>
</dbReference>
<keyword evidence="16" id="KW-0460">Magnesium</keyword>
<dbReference type="SMART" id="SM00233">
    <property type="entry name" value="PH"/>
    <property type="match status" value="1"/>
</dbReference>
<keyword evidence="9" id="KW-0862">Zinc</keyword>
<evidence type="ECO:0000256" key="11">
    <source>
        <dbReference type="ARBA" id="ARBA00022999"/>
    </source>
</evidence>
<dbReference type="InterPro" id="IPR036860">
    <property type="entry name" value="SH2_dom_sf"/>
</dbReference>
<evidence type="ECO:0000256" key="15">
    <source>
        <dbReference type="PIRSR" id="PIRSR000615-2"/>
    </source>
</evidence>
<dbReference type="GO" id="GO:0005737">
    <property type="term" value="C:cytoplasm"/>
    <property type="evidence" value="ECO:0007669"/>
    <property type="project" value="UniProtKB-ARBA"/>
</dbReference>
<evidence type="ECO:0000256" key="20">
    <source>
        <dbReference type="PROSITE-ProRule" id="PRU10141"/>
    </source>
</evidence>
<dbReference type="SUPFAM" id="SSF50729">
    <property type="entry name" value="PH domain-like"/>
    <property type="match status" value="1"/>
</dbReference>
<evidence type="ECO:0000313" key="26">
    <source>
        <dbReference type="EMBL" id="PVD34465.1"/>
    </source>
</evidence>
<evidence type="ECO:0000256" key="9">
    <source>
        <dbReference type="ARBA" id="ARBA00022833"/>
    </source>
</evidence>
<dbReference type="InterPro" id="IPR020635">
    <property type="entry name" value="Tyr_kinase_cat_dom"/>
</dbReference>
<evidence type="ECO:0000259" key="24">
    <source>
        <dbReference type="PROSITE" id="PS50003"/>
    </source>
</evidence>
<dbReference type="OrthoDB" id="28230at2759"/>
<dbReference type="FunFam" id="1.10.510.10:FF:000052">
    <property type="entry name" value="Tyrosine-protein kinase"/>
    <property type="match status" value="1"/>
</dbReference>
<dbReference type="PRINTS" id="PR00109">
    <property type="entry name" value="TYRKINASE"/>
</dbReference>
<feature type="domain" description="Protein kinase" evidence="25">
    <location>
        <begin position="375"/>
        <end position="638"/>
    </location>
</feature>
<dbReference type="Pfam" id="PF07714">
    <property type="entry name" value="PK_Tyr_Ser-Thr"/>
    <property type="match status" value="1"/>
</dbReference>
<evidence type="ECO:0000256" key="10">
    <source>
        <dbReference type="ARBA" id="ARBA00022840"/>
    </source>
</evidence>
<evidence type="ECO:0000259" key="25">
    <source>
        <dbReference type="PROSITE" id="PS50011"/>
    </source>
</evidence>
<dbReference type="STRING" id="400727.A0A2T7PM11"/>
<dbReference type="InterPro" id="IPR017441">
    <property type="entry name" value="Protein_kinase_ATP_BS"/>
</dbReference>
<evidence type="ECO:0000256" key="12">
    <source>
        <dbReference type="ARBA" id="ARBA00023137"/>
    </source>
</evidence>
<keyword evidence="27" id="KW-1185">Reference proteome</keyword>
<dbReference type="InterPro" id="IPR008266">
    <property type="entry name" value="Tyr_kinase_AS"/>
</dbReference>
<evidence type="ECO:0000256" key="4">
    <source>
        <dbReference type="ARBA" id="ARBA00022679"/>
    </source>
</evidence>
<evidence type="ECO:0000256" key="1">
    <source>
        <dbReference type="ARBA" id="ARBA00001947"/>
    </source>
</evidence>
<dbReference type="InterPro" id="IPR001245">
    <property type="entry name" value="Ser-Thr/Tyr_kinase_cat_dom"/>
</dbReference>
<feature type="binding site" evidence="15">
    <location>
        <position position="499"/>
    </location>
    <ligand>
        <name>ATP</name>
        <dbReference type="ChEBI" id="CHEBI:30616"/>
    </ligand>
</feature>
<dbReference type="GO" id="GO:0008270">
    <property type="term" value="F:zinc ion binding"/>
    <property type="evidence" value="ECO:0007669"/>
    <property type="project" value="UniProtKB-KW"/>
</dbReference>
<dbReference type="Pfam" id="PF00017">
    <property type="entry name" value="SH2"/>
    <property type="match status" value="1"/>
</dbReference>
<evidence type="ECO:0000256" key="14">
    <source>
        <dbReference type="PIRSR" id="PIRSR000615-1"/>
    </source>
</evidence>
<dbReference type="InterPro" id="IPR001562">
    <property type="entry name" value="Znf_Btk_motif"/>
</dbReference>
<dbReference type="SMART" id="SM00252">
    <property type="entry name" value="SH2"/>
    <property type="match status" value="1"/>
</dbReference>
<dbReference type="InterPro" id="IPR011009">
    <property type="entry name" value="Kinase-like_dom_sf"/>
</dbReference>
<dbReference type="CDD" id="cd11768">
    <property type="entry name" value="SH3_Tec_like"/>
    <property type="match status" value="1"/>
</dbReference>
<evidence type="ECO:0000256" key="5">
    <source>
        <dbReference type="ARBA" id="ARBA00022723"/>
    </source>
</evidence>
<dbReference type="Pfam" id="PF00018">
    <property type="entry name" value="SH3_1"/>
    <property type="match status" value="1"/>
</dbReference>
<dbReference type="SUPFAM" id="SSF56112">
    <property type="entry name" value="Protein kinase-like (PK-like)"/>
    <property type="match status" value="1"/>
</dbReference>
<dbReference type="PROSITE" id="PS00107">
    <property type="entry name" value="PROTEIN_KINASE_ATP"/>
    <property type="match status" value="1"/>
</dbReference>
<dbReference type="PANTHER" id="PTHR24418">
    <property type="entry name" value="TYROSINE-PROTEIN KINASE"/>
    <property type="match status" value="1"/>
</dbReference>
<evidence type="ECO:0000313" key="27">
    <source>
        <dbReference type="Proteomes" id="UP000245119"/>
    </source>
</evidence>
<dbReference type="SUPFAM" id="SSF50044">
    <property type="entry name" value="SH3-domain"/>
    <property type="match status" value="1"/>
</dbReference>
<reference evidence="26 27" key="1">
    <citation type="submission" date="2018-04" db="EMBL/GenBank/DDBJ databases">
        <title>The genome of golden apple snail Pomacea canaliculata provides insight into stress tolerance and invasive adaptation.</title>
        <authorList>
            <person name="Liu C."/>
            <person name="Liu B."/>
            <person name="Ren Y."/>
            <person name="Zhang Y."/>
            <person name="Wang H."/>
            <person name="Li S."/>
            <person name="Jiang F."/>
            <person name="Yin L."/>
            <person name="Zhang G."/>
            <person name="Qian W."/>
            <person name="Fan W."/>
        </authorList>
    </citation>
    <scope>NUCLEOTIDE SEQUENCE [LARGE SCALE GENOMIC DNA]</scope>
    <source>
        <strain evidence="26">SZHN2017</strain>
        <tissue evidence="26">Muscle</tissue>
    </source>
</reference>
<feature type="domain" description="SH2" evidence="22">
    <location>
        <begin position="258"/>
        <end position="352"/>
    </location>
</feature>
<feature type="binding site" evidence="16">
    <location>
        <position position="513"/>
    </location>
    <ligand>
        <name>Mg(2+)</name>
        <dbReference type="ChEBI" id="CHEBI:18420"/>
    </ligand>
</feature>
<dbReference type="Gene3D" id="2.30.30.40">
    <property type="entry name" value="SH3 Domains"/>
    <property type="match status" value="1"/>
</dbReference>
<evidence type="ECO:0000259" key="23">
    <source>
        <dbReference type="PROSITE" id="PS50002"/>
    </source>
</evidence>
<evidence type="ECO:0000256" key="7">
    <source>
        <dbReference type="ARBA" id="ARBA00022771"/>
    </source>
</evidence>
<feature type="domain" description="SH3" evidence="23">
    <location>
        <begin position="192"/>
        <end position="252"/>
    </location>
</feature>
<keyword evidence="5 16" id="KW-0479">Metal-binding</keyword>
<keyword evidence="11 17" id="KW-0727">SH2 domain</keyword>
<keyword evidence="8 21" id="KW-0418">Kinase</keyword>
<evidence type="ECO:0000259" key="22">
    <source>
        <dbReference type="PROSITE" id="PS50001"/>
    </source>
</evidence>
<dbReference type="PROSITE" id="PS00109">
    <property type="entry name" value="PROTEIN_KINASE_TYR"/>
    <property type="match status" value="1"/>
</dbReference>
<sequence length="639" mass="73335">MSAANIVKQGSLQKRSQNKGRFTAENYKRRYFVLTKDHLKYYDGNSDRHGKKKGEILLMTAMVVEFVEDFMLENKKNAFQVVYKESSDFFTLYMVASTEEERTEWVEAIRNEAANRGANFLNKYHRGVWTKSMGKFNCCDQMDRNAVGCVLSTPERSAASNNSAGISIPSFSTPGTICPPPPPVRPTPAIPGKTPTYIAIYDYDPVEEGDLELCKGEEYEILDNSREHWWLAKNKKGKQGYIPSNYVKKKFDLEIYDWYYKDLSRNQAESILKENSHEGCFLVRDSISTPGSYSLSLYTRESGLPVRHYHIKKNAQGFFYIAENHVFESIPDVINYHKFNAGGLVTRLREPPQRTSKPTTAGFGHSQWEIDPKDLEIGEQLGAGCFGSVHKGSFRGQVVAVKRMKEHTMSEEAFKEEARTMTQLSHKNLVQLYGVVLKSRPMCIVTELMRNGALNNYLQRHRSRLMQQVSRLLDMCVQVCQGMTYLESRKFIHRDLAARNCLVGDNTMVKVADFGLARYVLDDEYQSSAGTKFPVKWAPPEVLQYTRFSSKSDVWAYGILMWEVFTCGDMPYKEKRNIDVVEYVVTQNKRLAKPASAPMIIYQIMMKCWDKDPEIRPSFAELQKQLSELNKEGDYPHIE</sequence>
<dbReference type="InterPro" id="IPR011993">
    <property type="entry name" value="PH-like_dom_sf"/>
</dbReference>
<gene>
    <name evidence="26" type="ORF">C0Q70_05740</name>
</gene>
<dbReference type="SUPFAM" id="SSF55550">
    <property type="entry name" value="SH2 domain"/>
    <property type="match status" value="1"/>
</dbReference>
<evidence type="ECO:0000256" key="3">
    <source>
        <dbReference type="ARBA" id="ARBA00022553"/>
    </source>
</evidence>
<dbReference type="FunFam" id="3.30.200.20:FF:000053">
    <property type="entry name" value="Tyrosine-protein kinase"/>
    <property type="match status" value="1"/>
</dbReference>
<keyword evidence="6 15" id="KW-0547">Nucleotide-binding</keyword>
<dbReference type="EMBL" id="PZQS01000003">
    <property type="protein sequence ID" value="PVD34465.1"/>
    <property type="molecule type" value="Genomic_DNA"/>
</dbReference>